<protein>
    <submittedName>
        <fullName evidence="9">GNAT family N-acetyltransferase</fullName>
    </submittedName>
</protein>
<evidence type="ECO:0000256" key="3">
    <source>
        <dbReference type="ARBA" id="ARBA00022448"/>
    </source>
</evidence>
<dbReference type="NCBIfam" id="TIGR01297">
    <property type="entry name" value="CDF"/>
    <property type="match status" value="1"/>
</dbReference>
<comment type="caution">
    <text evidence="9">The sequence shown here is derived from an EMBL/GenBank/DDBJ whole genome shotgun (WGS) entry which is preliminary data.</text>
</comment>
<comment type="similarity">
    <text evidence="2">Belongs to the cation diffusion facilitator (CDF) transporter (TC 2.A.4) family.</text>
</comment>
<dbReference type="InterPro" id="IPR016181">
    <property type="entry name" value="Acyl_CoA_acyltransferase"/>
</dbReference>
<comment type="subcellular location">
    <subcellularLocation>
        <location evidence="1">Membrane</location>
        <topology evidence="1">Multi-pass membrane protein</topology>
    </subcellularLocation>
</comment>
<gene>
    <name evidence="9" type="ORF">DYH56_06435</name>
</gene>
<dbReference type="Gene3D" id="1.20.1510.10">
    <property type="entry name" value="Cation efflux protein transmembrane domain"/>
    <property type="match status" value="1"/>
</dbReference>
<evidence type="ECO:0000256" key="2">
    <source>
        <dbReference type="ARBA" id="ARBA00008114"/>
    </source>
</evidence>
<accession>A0ABX9KHI5</accession>
<evidence type="ECO:0000259" key="8">
    <source>
        <dbReference type="PROSITE" id="PS51186"/>
    </source>
</evidence>
<feature type="transmembrane region" description="Helical" evidence="7">
    <location>
        <begin position="277"/>
        <end position="293"/>
    </location>
</feature>
<dbReference type="SUPFAM" id="SSF160240">
    <property type="entry name" value="Cation efflux protein cytoplasmic domain-like"/>
    <property type="match status" value="1"/>
</dbReference>
<evidence type="ECO:0000256" key="5">
    <source>
        <dbReference type="ARBA" id="ARBA00022989"/>
    </source>
</evidence>
<dbReference type="EMBL" id="QUAJ01000009">
    <property type="protein sequence ID" value="REI41541.1"/>
    <property type="molecule type" value="Genomic_DNA"/>
</dbReference>
<feature type="transmembrane region" description="Helical" evidence="7">
    <location>
        <begin position="235"/>
        <end position="253"/>
    </location>
</feature>
<dbReference type="PROSITE" id="PS51186">
    <property type="entry name" value="GNAT"/>
    <property type="match status" value="1"/>
</dbReference>
<dbReference type="Gene3D" id="3.40.630.30">
    <property type="match status" value="1"/>
</dbReference>
<evidence type="ECO:0000256" key="6">
    <source>
        <dbReference type="ARBA" id="ARBA00023136"/>
    </source>
</evidence>
<evidence type="ECO:0000256" key="7">
    <source>
        <dbReference type="SAM" id="Phobius"/>
    </source>
</evidence>
<keyword evidence="6 7" id="KW-0472">Membrane</keyword>
<dbReference type="Gene3D" id="3.30.70.1350">
    <property type="entry name" value="Cation efflux protein, cytoplasmic domain"/>
    <property type="match status" value="1"/>
</dbReference>
<reference evidence="9 10" key="1">
    <citation type="submission" date="2018-08" db="EMBL/GenBank/DDBJ databases">
        <title>Draft genome sequence of Psychrilyobacter sp. strain SD5 isolated from Black Sea water.</title>
        <authorList>
            <person name="Yadav S."/>
            <person name="Villanueva L."/>
            <person name="Damste J.S.S."/>
        </authorList>
    </citation>
    <scope>NUCLEOTIDE SEQUENCE [LARGE SCALE GENOMIC DNA]</scope>
    <source>
        <strain evidence="9 10">SD5</strain>
    </source>
</reference>
<dbReference type="InterPro" id="IPR000182">
    <property type="entry name" value="GNAT_dom"/>
</dbReference>
<keyword evidence="3" id="KW-0813">Transport</keyword>
<dbReference type="SUPFAM" id="SSF55729">
    <property type="entry name" value="Acyl-CoA N-acyltransferases (Nat)"/>
    <property type="match status" value="1"/>
</dbReference>
<dbReference type="Pfam" id="PF01545">
    <property type="entry name" value="Cation_efflux"/>
    <property type="match status" value="1"/>
</dbReference>
<feature type="domain" description="N-acetyltransferase" evidence="8">
    <location>
        <begin position="1"/>
        <end position="127"/>
    </location>
</feature>
<dbReference type="PANTHER" id="PTHR43840">
    <property type="entry name" value="MITOCHONDRIAL METAL TRANSPORTER 1-RELATED"/>
    <property type="match status" value="1"/>
</dbReference>
<proteinExistence type="inferred from homology"/>
<dbReference type="InterPro" id="IPR050291">
    <property type="entry name" value="CDF_Transporter"/>
</dbReference>
<dbReference type="Pfam" id="PF16916">
    <property type="entry name" value="ZT_dimer"/>
    <property type="match status" value="1"/>
</dbReference>
<sequence length="407" mass="45762">MYRILKGKTLAKFIERLKELNPDILTDSDDTVFIILSEEKIIGYAVLGKDKVLKDIFIEESRRYSSSGTKLIEFIKNYLSAKGIDEIYLDRYLENAIFFKKVGFKEWSGNLYKIDGLTAREKRKKDGIRSTLISIVINMLLAGIKIFFGIIGKSKALVADGFHSVSDIVGSIVVLVGVYLGNKPADEEHPYGHGKLESIAGNIIGVILVITAYSLIVENIGDYFRETVRIIPEKITLVIVLIAIAVKYVLYRYKYNVGMRIKNDAVIADAREHKSDVLSSIGVLVGILLSIYVNPIFDLLLSIGVGLIIGKEGLHIIFQTSNNLMDVQDKKLIEEVDKYVNSFGFIENTHDIRMKTSGNMIYLSLHIRLDGKMTIHEGHELSDDIKYSILNKFEDVGDVTIHMDCTI</sequence>
<evidence type="ECO:0000256" key="1">
    <source>
        <dbReference type="ARBA" id="ARBA00004141"/>
    </source>
</evidence>
<dbReference type="RefSeq" id="WP_114642046.1">
    <property type="nucleotide sequence ID" value="NZ_JAACIO010000009.1"/>
</dbReference>
<keyword evidence="5 7" id="KW-1133">Transmembrane helix</keyword>
<dbReference type="SUPFAM" id="SSF161111">
    <property type="entry name" value="Cation efflux protein transmembrane domain-like"/>
    <property type="match status" value="1"/>
</dbReference>
<organism evidence="9 10">
    <name type="scientific">Psychrilyobacter piezotolerans</name>
    <dbReference type="NCBI Taxonomy" id="2293438"/>
    <lineage>
        <taxon>Bacteria</taxon>
        <taxon>Fusobacteriati</taxon>
        <taxon>Fusobacteriota</taxon>
        <taxon>Fusobacteriia</taxon>
        <taxon>Fusobacteriales</taxon>
        <taxon>Fusobacteriaceae</taxon>
        <taxon>Psychrilyobacter</taxon>
    </lineage>
</organism>
<dbReference type="Proteomes" id="UP000263486">
    <property type="component" value="Unassembled WGS sequence"/>
</dbReference>
<evidence type="ECO:0000256" key="4">
    <source>
        <dbReference type="ARBA" id="ARBA00022692"/>
    </source>
</evidence>
<dbReference type="PANTHER" id="PTHR43840:SF15">
    <property type="entry name" value="MITOCHONDRIAL METAL TRANSPORTER 1-RELATED"/>
    <property type="match status" value="1"/>
</dbReference>
<dbReference type="Pfam" id="PF13673">
    <property type="entry name" value="Acetyltransf_10"/>
    <property type="match status" value="1"/>
</dbReference>
<keyword evidence="4 7" id="KW-0812">Transmembrane</keyword>
<evidence type="ECO:0000313" key="10">
    <source>
        <dbReference type="Proteomes" id="UP000263486"/>
    </source>
</evidence>
<dbReference type="InterPro" id="IPR036837">
    <property type="entry name" value="Cation_efflux_CTD_sf"/>
</dbReference>
<evidence type="ECO:0000313" key="9">
    <source>
        <dbReference type="EMBL" id="REI41541.1"/>
    </source>
</evidence>
<dbReference type="InterPro" id="IPR058533">
    <property type="entry name" value="Cation_efflux_TM"/>
</dbReference>
<dbReference type="InterPro" id="IPR027469">
    <property type="entry name" value="Cation_efflux_TMD_sf"/>
</dbReference>
<feature type="transmembrane region" description="Helical" evidence="7">
    <location>
        <begin position="132"/>
        <end position="152"/>
    </location>
</feature>
<feature type="transmembrane region" description="Helical" evidence="7">
    <location>
        <begin position="164"/>
        <end position="182"/>
    </location>
</feature>
<keyword evidence="10" id="KW-1185">Reference proteome</keyword>
<dbReference type="InterPro" id="IPR002524">
    <property type="entry name" value="Cation_efflux"/>
</dbReference>
<dbReference type="InterPro" id="IPR027470">
    <property type="entry name" value="Cation_efflux_CTD"/>
</dbReference>
<feature type="transmembrane region" description="Helical" evidence="7">
    <location>
        <begin position="194"/>
        <end position="215"/>
    </location>
</feature>
<name>A0ABX9KHI5_9FUSO</name>